<dbReference type="Pfam" id="PF09243">
    <property type="entry name" value="Rsm22"/>
    <property type="match status" value="1"/>
</dbReference>
<dbReference type="GO" id="GO:0015935">
    <property type="term" value="C:small ribosomal subunit"/>
    <property type="evidence" value="ECO:0007669"/>
    <property type="project" value="TreeGrafter"/>
</dbReference>
<sequence length="325" mass="35268">MQVPAKIRQAVEQQLEGLPLKQLQQAAEVLSQRYRTEVPTASAHLSTDLAAAAYLAVRFPATFSAIRRAMAETAGVYPEFAPATQLDAGSGPGTAVLAAGDVWPSLQQALLLEGSGPIRRVGEPLIAASGISAEWQTGDLASVAISRRFDLVTCAYVLSELSASAQRLLVERLWSATAGVLLLVEPGTPAGWQRILHARTALLHAGAQMLAPCPHAFACPLVSPDWCHFAERVERSRMHRLVKQGDVPWEDEKFLYLAVGHERPVGHGSRVLTRPKINSGLISLKLCNADGSMTQPVIRKRDTSYKQARRVDWGETLDSVLDSEQ</sequence>
<keyword evidence="5" id="KW-0808">Transferase</keyword>
<dbReference type="EMBL" id="CP042806">
    <property type="protein sequence ID" value="QEE31015.1"/>
    <property type="molecule type" value="Genomic_DNA"/>
</dbReference>
<evidence type="ECO:0000256" key="1">
    <source>
        <dbReference type="ARBA" id="ARBA00022723"/>
    </source>
</evidence>
<dbReference type="GO" id="GO:0032259">
    <property type="term" value="P:methylation"/>
    <property type="evidence" value="ECO:0007669"/>
    <property type="project" value="UniProtKB-KW"/>
</dbReference>
<organism evidence="5 6">
    <name type="scientific">Terriglobus albidus</name>
    <dbReference type="NCBI Taxonomy" id="1592106"/>
    <lineage>
        <taxon>Bacteria</taxon>
        <taxon>Pseudomonadati</taxon>
        <taxon>Acidobacteriota</taxon>
        <taxon>Terriglobia</taxon>
        <taxon>Terriglobales</taxon>
        <taxon>Acidobacteriaceae</taxon>
        <taxon>Terriglobus</taxon>
    </lineage>
</organism>
<accession>A0A5B9EIX4</accession>
<dbReference type="GO" id="GO:0006412">
    <property type="term" value="P:translation"/>
    <property type="evidence" value="ECO:0007669"/>
    <property type="project" value="InterPro"/>
</dbReference>
<proteinExistence type="predicted"/>
<dbReference type="GO" id="GO:0008168">
    <property type="term" value="F:methyltransferase activity"/>
    <property type="evidence" value="ECO:0007669"/>
    <property type="project" value="UniProtKB-KW"/>
</dbReference>
<gene>
    <name evidence="5" type="ORF">FTW19_25230</name>
</gene>
<keyword evidence="3" id="KW-0408">Iron</keyword>
<protein>
    <submittedName>
        <fullName evidence="5">Methyltransferase type 11</fullName>
    </submittedName>
</protein>
<dbReference type="InterPro" id="IPR029063">
    <property type="entry name" value="SAM-dependent_MTases_sf"/>
</dbReference>
<evidence type="ECO:0000256" key="3">
    <source>
        <dbReference type="ARBA" id="ARBA00023004"/>
    </source>
</evidence>
<dbReference type="InterPro" id="IPR052571">
    <property type="entry name" value="Mt_RNA_Methyltransferase"/>
</dbReference>
<dbReference type="SUPFAM" id="SSF53335">
    <property type="entry name" value="S-adenosyl-L-methionine-dependent methyltransferases"/>
    <property type="match status" value="1"/>
</dbReference>
<dbReference type="InterPro" id="IPR015324">
    <property type="entry name" value="Ribosomal_Rsm22-like"/>
</dbReference>
<dbReference type="Gene3D" id="3.40.50.150">
    <property type="entry name" value="Vaccinia Virus protein VP39"/>
    <property type="match status" value="1"/>
</dbReference>
<keyword evidence="1" id="KW-0479">Metal-binding</keyword>
<keyword evidence="4" id="KW-0411">Iron-sulfur</keyword>
<evidence type="ECO:0000256" key="4">
    <source>
        <dbReference type="ARBA" id="ARBA00023014"/>
    </source>
</evidence>
<keyword evidence="2" id="KW-0809">Transit peptide</keyword>
<dbReference type="GO" id="GO:0051536">
    <property type="term" value="F:iron-sulfur cluster binding"/>
    <property type="evidence" value="ECO:0007669"/>
    <property type="project" value="UniProtKB-KW"/>
</dbReference>
<evidence type="ECO:0000313" key="5">
    <source>
        <dbReference type="EMBL" id="QEE31015.1"/>
    </source>
</evidence>
<reference evidence="5 6" key="1">
    <citation type="submission" date="2019-08" db="EMBL/GenBank/DDBJ databases">
        <title>Complete genome sequence of Terriglobus albidus strain ORNL.</title>
        <authorList>
            <person name="Podar M."/>
        </authorList>
    </citation>
    <scope>NUCLEOTIDE SEQUENCE [LARGE SCALE GENOMIC DNA]</scope>
    <source>
        <strain evidence="5 6">ORNL</strain>
    </source>
</reference>
<keyword evidence="6" id="KW-1185">Reference proteome</keyword>
<dbReference type="GO" id="GO:0003735">
    <property type="term" value="F:structural constituent of ribosome"/>
    <property type="evidence" value="ECO:0007669"/>
    <property type="project" value="TreeGrafter"/>
</dbReference>
<dbReference type="KEGG" id="talb:FTW19_25230"/>
<dbReference type="GO" id="GO:0046872">
    <property type="term" value="F:metal ion binding"/>
    <property type="evidence" value="ECO:0007669"/>
    <property type="project" value="UniProtKB-KW"/>
</dbReference>
<name>A0A5B9EIX4_9BACT</name>
<dbReference type="OrthoDB" id="9799639at2"/>
<evidence type="ECO:0000313" key="6">
    <source>
        <dbReference type="Proteomes" id="UP000321820"/>
    </source>
</evidence>
<dbReference type="AlphaFoldDB" id="A0A5B9EIX4"/>
<evidence type="ECO:0000256" key="2">
    <source>
        <dbReference type="ARBA" id="ARBA00022946"/>
    </source>
</evidence>
<keyword evidence="5" id="KW-0489">Methyltransferase</keyword>
<dbReference type="PANTHER" id="PTHR13184:SF5">
    <property type="entry name" value="METHYLTRANSFERASE-LIKE PROTEIN 17, MITOCHONDRIAL"/>
    <property type="match status" value="1"/>
</dbReference>
<dbReference type="PANTHER" id="PTHR13184">
    <property type="entry name" value="37S RIBOSOMAL PROTEIN S22"/>
    <property type="match status" value="1"/>
</dbReference>
<dbReference type="Proteomes" id="UP000321820">
    <property type="component" value="Chromosome"/>
</dbReference>